<dbReference type="PANTHER" id="PTHR47837:SF1">
    <property type="entry name" value="GTP PYROPHOSPHOKINASE YJBM"/>
    <property type="match status" value="1"/>
</dbReference>
<reference evidence="2 3" key="1">
    <citation type="submission" date="2018-11" db="EMBL/GenBank/DDBJ databases">
        <title>Genomes From Bacteria Associated with the Canine Oral Cavity: a Test Case for Automated Genome-Based Taxonomic Assignment.</title>
        <authorList>
            <person name="Coil D.A."/>
            <person name="Jospin G."/>
            <person name="Darling A.E."/>
            <person name="Wallis C."/>
            <person name="Davis I.J."/>
            <person name="Harris S."/>
            <person name="Eisen J.A."/>
            <person name="Holcombe L.J."/>
            <person name="O'Flynn C."/>
        </authorList>
    </citation>
    <scope>NUCLEOTIDE SEQUENCE [LARGE SCALE GENOMIC DNA]</scope>
    <source>
        <strain evidence="2 3">OH2822_COT-296</strain>
    </source>
</reference>
<dbReference type="SUPFAM" id="SSF81301">
    <property type="entry name" value="Nucleotidyltransferase"/>
    <property type="match status" value="1"/>
</dbReference>
<dbReference type="InterPro" id="IPR043519">
    <property type="entry name" value="NT_sf"/>
</dbReference>
<comment type="caution">
    <text evidence="2">The sequence shown here is derived from an EMBL/GenBank/DDBJ whole genome shotgun (WGS) entry which is preliminary data.</text>
</comment>
<proteinExistence type="predicted"/>
<dbReference type="PANTHER" id="PTHR47837">
    <property type="entry name" value="GTP PYROPHOSPHOKINASE YJBM"/>
    <property type="match status" value="1"/>
</dbReference>
<dbReference type="InterPro" id="IPR052366">
    <property type="entry name" value="GTP_Pyrophosphokinase"/>
</dbReference>
<dbReference type="Gene3D" id="3.30.460.10">
    <property type="entry name" value="Beta Polymerase, domain 2"/>
    <property type="match status" value="1"/>
</dbReference>
<dbReference type="AlphaFoldDB" id="A0A3P1WRJ8"/>
<gene>
    <name evidence="2" type="ORF">EII35_12710</name>
</gene>
<dbReference type="EMBL" id="RQYT01000039">
    <property type="protein sequence ID" value="RRD48468.1"/>
    <property type="molecule type" value="Genomic_DNA"/>
</dbReference>
<sequence length="238" mass="27514">MSGLGFEPPSRSQVEKVGKKLRRIFRRELPWEELGPCQEVIERHRQTHTGPMLNANNGMRRYARGVGVEVQVTQRLKRMETIIAKLTGYESQMNLARMRDIAGVRLVVSTLSELYRLQEEVVKKRHRQGVEVIDYVTEPRQSGYRAIHLICTYTSKGVTRPVEVQLRTQPMHAWADMVERASSILGVNHKHDGYTAFHRWALLWSRRVEATEMGLPSPVTDADLKRAWVEMLEGRLTR</sequence>
<protein>
    <recommendedName>
        <fullName evidence="1">RelA/SpoT domain-containing protein</fullName>
    </recommendedName>
</protein>
<dbReference type="Proteomes" id="UP000280935">
    <property type="component" value="Unassembled WGS sequence"/>
</dbReference>
<dbReference type="CDD" id="cd05399">
    <property type="entry name" value="NT_Rel-Spo_like"/>
    <property type="match status" value="1"/>
</dbReference>
<organism evidence="2 3">
    <name type="scientific">Arachnia propionica</name>
    <dbReference type="NCBI Taxonomy" id="1750"/>
    <lineage>
        <taxon>Bacteria</taxon>
        <taxon>Bacillati</taxon>
        <taxon>Actinomycetota</taxon>
        <taxon>Actinomycetes</taxon>
        <taxon>Propionibacteriales</taxon>
        <taxon>Propionibacteriaceae</taxon>
        <taxon>Arachnia</taxon>
    </lineage>
</organism>
<dbReference type="SMART" id="SM00954">
    <property type="entry name" value="RelA_SpoT"/>
    <property type="match status" value="1"/>
</dbReference>
<evidence type="ECO:0000313" key="2">
    <source>
        <dbReference type="EMBL" id="RRD48468.1"/>
    </source>
</evidence>
<evidence type="ECO:0000259" key="1">
    <source>
        <dbReference type="SMART" id="SM00954"/>
    </source>
</evidence>
<dbReference type="RefSeq" id="WP_125228839.1">
    <property type="nucleotide sequence ID" value="NZ_RQYT01000039.1"/>
</dbReference>
<dbReference type="InterPro" id="IPR007685">
    <property type="entry name" value="RelA_SpoT"/>
</dbReference>
<name>A0A3P1WRJ8_9ACTN</name>
<accession>A0A3P1WRJ8</accession>
<evidence type="ECO:0000313" key="3">
    <source>
        <dbReference type="Proteomes" id="UP000280935"/>
    </source>
</evidence>
<feature type="domain" description="RelA/SpoT" evidence="1">
    <location>
        <begin position="74"/>
        <end position="189"/>
    </location>
</feature>
<dbReference type="OrthoDB" id="9789634at2"/>
<dbReference type="GO" id="GO:0015969">
    <property type="term" value="P:guanosine tetraphosphate metabolic process"/>
    <property type="evidence" value="ECO:0007669"/>
    <property type="project" value="InterPro"/>
</dbReference>
<dbReference type="Pfam" id="PF04607">
    <property type="entry name" value="RelA_SpoT"/>
    <property type="match status" value="1"/>
</dbReference>